<organism evidence="1 2">
    <name type="scientific">Reticulomyxa filosa</name>
    <dbReference type="NCBI Taxonomy" id="46433"/>
    <lineage>
        <taxon>Eukaryota</taxon>
        <taxon>Sar</taxon>
        <taxon>Rhizaria</taxon>
        <taxon>Retaria</taxon>
        <taxon>Foraminifera</taxon>
        <taxon>Monothalamids</taxon>
        <taxon>Reticulomyxidae</taxon>
        <taxon>Reticulomyxa</taxon>
    </lineage>
</organism>
<gene>
    <name evidence="1" type="ORF">RFI_30357</name>
</gene>
<dbReference type="SUPFAM" id="SSF50965">
    <property type="entry name" value="Galactose oxidase, central domain"/>
    <property type="match status" value="1"/>
</dbReference>
<dbReference type="Gene3D" id="2.120.10.80">
    <property type="entry name" value="Kelch-type beta propeller"/>
    <property type="match status" value="1"/>
</dbReference>
<dbReference type="Proteomes" id="UP000023152">
    <property type="component" value="Unassembled WGS sequence"/>
</dbReference>
<feature type="non-terminal residue" evidence="1">
    <location>
        <position position="279"/>
    </location>
</feature>
<name>X6M0A4_RETFI</name>
<dbReference type="InterPro" id="IPR015915">
    <property type="entry name" value="Kelch-typ_b-propeller"/>
</dbReference>
<dbReference type="InterPro" id="IPR011043">
    <property type="entry name" value="Gal_Oxase/kelch_b-propeller"/>
</dbReference>
<protein>
    <submittedName>
        <fullName evidence="1">Uncharacterized protein</fullName>
    </submittedName>
</protein>
<keyword evidence="2" id="KW-1185">Reference proteome</keyword>
<dbReference type="AlphaFoldDB" id="X6M0A4"/>
<accession>X6M0A4</accession>
<reference evidence="1 2" key="1">
    <citation type="journal article" date="2013" name="Curr. Biol.">
        <title>The Genome of the Foraminiferan Reticulomyxa filosa.</title>
        <authorList>
            <person name="Glockner G."/>
            <person name="Hulsmann N."/>
            <person name="Schleicher M."/>
            <person name="Noegel A.A."/>
            <person name="Eichinger L."/>
            <person name="Gallinger C."/>
            <person name="Pawlowski J."/>
            <person name="Sierra R."/>
            <person name="Euteneuer U."/>
            <person name="Pillet L."/>
            <person name="Moustafa A."/>
            <person name="Platzer M."/>
            <person name="Groth M."/>
            <person name="Szafranski K."/>
            <person name="Schliwa M."/>
        </authorList>
    </citation>
    <scope>NUCLEOTIDE SEQUENCE [LARGE SCALE GENOMIC DNA]</scope>
</reference>
<evidence type="ECO:0000313" key="2">
    <source>
        <dbReference type="Proteomes" id="UP000023152"/>
    </source>
</evidence>
<dbReference type="EMBL" id="ASPP01026574">
    <property type="protein sequence ID" value="ETO07036.1"/>
    <property type="molecule type" value="Genomic_DNA"/>
</dbReference>
<sequence length="279" mass="32907">MFDAGSWTCYVIQHSNNTCLLPQTKKTNKALPTNTQWLFANSKYSTSMKILSTLFIEIFFSFVILHLSVKVKVNFEESTIRKWSPYLQNNSNNNKDTNEITLLAFDAHRKHVLMMKYKIYQRYHQRIIMNGNNHLLFITYCPENIDVFNLNTRQFIKQENLPINDETYFNCFVLNAKNANNDEIQKGKNEMWLFYNDKGLSIEYNEDNNTFKFYNIRVCTSLKSLFGYAHICVNDCILFFGGRNDNFDISSSIYKYSITRNQWMISRRDLATKLCNCVA</sequence>
<proteinExistence type="predicted"/>
<comment type="caution">
    <text evidence="1">The sequence shown here is derived from an EMBL/GenBank/DDBJ whole genome shotgun (WGS) entry which is preliminary data.</text>
</comment>
<evidence type="ECO:0000313" key="1">
    <source>
        <dbReference type="EMBL" id="ETO07036.1"/>
    </source>
</evidence>